<sequence length="411" mass="44867">MERLLKNTPILLAFVLILSLASCSDDDTVVKSVESGYVMSLRTQDADEESADYYITVNDLMTGEISAEGQGVELAGWNYNGHFADTYFAFGYDLNECIGYKIVNNQLVEQGKFVYERFDVMGAIDDQSFLAIGAPWGGGSYDCQIQVVDINEIAITKNVKHPIYESYDAEGTQLNAWPTGAYVDGEKLFVAFYPLNGSSWKTPNTDTAYISVYSYPEIEYIKTIKDARTAPIGYYGGSPSILEDESGNHYTLSVSSKAAGYTQTTKPSGILKINAGEDEFDADYFFNVEEVGYKVLSATYMGNGLAVARVISLQMDEAAGAQSQWAAFSEVTPLLNVAVLDLNKKTVTIVDDVPLHGGQYQTPYLIEGGKVYVSVNNGTEAHVYQVDPVTASATQGAKLIGNQFQALFTAK</sequence>
<dbReference type="AlphaFoldDB" id="A0A937FX77"/>
<evidence type="ECO:0000256" key="1">
    <source>
        <dbReference type="SAM" id="SignalP"/>
    </source>
</evidence>
<proteinExistence type="predicted"/>
<dbReference type="RefSeq" id="WP_202857257.1">
    <property type="nucleotide sequence ID" value="NZ_JAEUGD010000053.1"/>
</dbReference>
<gene>
    <name evidence="2" type="ORF">JMN32_15480</name>
</gene>
<dbReference type="PROSITE" id="PS51257">
    <property type="entry name" value="PROKAR_LIPOPROTEIN"/>
    <property type="match status" value="1"/>
</dbReference>
<comment type="caution">
    <text evidence="2">The sequence shown here is derived from an EMBL/GenBank/DDBJ whole genome shotgun (WGS) entry which is preliminary data.</text>
</comment>
<dbReference type="Pfam" id="PF14298">
    <property type="entry name" value="DUF4374"/>
    <property type="match status" value="1"/>
</dbReference>
<protein>
    <submittedName>
        <fullName evidence="2">DUF4374 domain-containing protein</fullName>
    </submittedName>
</protein>
<feature type="chain" id="PRO_5037266746" evidence="1">
    <location>
        <begin position="25"/>
        <end position="411"/>
    </location>
</feature>
<organism evidence="2 3">
    <name type="scientific">Fulvivirga marina</name>
    <dbReference type="NCBI Taxonomy" id="2494733"/>
    <lineage>
        <taxon>Bacteria</taxon>
        <taxon>Pseudomonadati</taxon>
        <taxon>Bacteroidota</taxon>
        <taxon>Cytophagia</taxon>
        <taxon>Cytophagales</taxon>
        <taxon>Fulvivirgaceae</taxon>
        <taxon>Fulvivirga</taxon>
    </lineage>
</organism>
<keyword evidence="3" id="KW-1185">Reference proteome</keyword>
<name>A0A937FX77_9BACT</name>
<dbReference type="EMBL" id="JAEUGD010000053">
    <property type="protein sequence ID" value="MBL6447719.1"/>
    <property type="molecule type" value="Genomic_DNA"/>
</dbReference>
<dbReference type="Proteomes" id="UP000614216">
    <property type="component" value="Unassembled WGS sequence"/>
</dbReference>
<dbReference type="InterPro" id="IPR025401">
    <property type="entry name" value="DUF4374"/>
</dbReference>
<evidence type="ECO:0000313" key="2">
    <source>
        <dbReference type="EMBL" id="MBL6447719.1"/>
    </source>
</evidence>
<feature type="signal peptide" evidence="1">
    <location>
        <begin position="1"/>
        <end position="24"/>
    </location>
</feature>
<accession>A0A937FX77</accession>
<reference evidence="2" key="1">
    <citation type="submission" date="2021-01" db="EMBL/GenBank/DDBJ databases">
        <title>Fulvivirga kasyanovii gen. nov., sp nov., a novel member of the phylum Bacteroidetes isolated from seawater in a mussel farm.</title>
        <authorList>
            <person name="Zhao L.-H."/>
            <person name="Wang Z.-J."/>
        </authorList>
    </citation>
    <scope>NUCLEOTIDE SEQUENCE</scope>
    <source>
        <strain evidence="2">29W222</strain>
    </source>
</reference>
<evidence type="ECO:0000313" key="3">
    <source>
        <dbReference type="Proteomes" id="UP000614216"/>
    </source>
</evidence>
<keyword evidence="1" id="KW-0732">Signal</keyword>